<protein>
    <submittedName>
        <fullName evidence="2">LANO_0C07404g1_1</fullName>
    </submittedName>
</protein>
<feature type="compositionally biased region" description="Polar residues" evidence="1">
    <location>
        <begin position="299"/>
        <end position="320"/>
    </location>
</feature>
<gene>
    <name evidence="2" type="ORF">LANO_0C07404G</name>
</gene>
<dbReference type="AlphaFoldDB" id="A0A1G4J8M6"/>
<keyword evidence="3" id="KW-1185">Reference proteome</keyword>
<dbReference type="Pfam" id="PF11957">
    <property type="entry name" value="efThoc1"/>
    <property type="match status" value="1"/>
</dbReference>
<reference evidence="3" key="1">
    <citation type="submission" date="2016-03" db="EMBL/GenBank/DDBJ databases">
        <authorList>
            <person name="Devillers Hugo."/>
        </authorList>
    </citation>
    <scope>NUCLEOTIDE SEQUENCE [LARGE SCALE GENOMIC DNA]</scope>
</reference>
<accession>A0A1G4J8M6</accession>
<evidence type="ECO:0000256" key="1">
    <source>
        <dbReference type="SAM" id="MobiDB-lite"/>
    </source>
</evidence>
<feature type="compositionally biased region" description="Basic and acidic residues" evidence="1">
    <location>
        <begin position="627"/>
        <end position="648"/>
    </location>
</feature>
<sequence length="777" mass="88670">MSIPDPQLMQCVELMNEGLFLEKEWDESVLERLTQADEMPSSVIQELAQDGIDGLRKEIAVKQLFLETARIADENTKIVRFAVIMDLCHHMRSSGEGSKERVKFWTLVFFELFKMVLSFLKLPHGHLRFWGYVESRVEWFKMGFSDREEVQYGQTTLSAIKAPFSKVTFQINKMLLALRVNSKLSTLLHYKLSMKIQWFLCQCLSPIEPANTNKRGNIAKGLPEQLWNPKHDMDDASAFFTDFRKVHSELIENPLEWVFAPSNRRLNLHDYLLPVMDEILLHESEFYSHIENKKIRASRVNQKSKTSADNSSSKTVTASNPKELDPCSSTLRPLMLDQPNWDPELVVSQLQDPDNDFLRKRFISQLLISTNLIERILLDEAVRKFYRSQYDQNDRSSASEEDESKTTATLKNLSQLITKRLEQFYMLRDQNFQELLSSLIASENTLIDLKVKKGFKIFNGFKLPSSQLQTIPSYENSFKSFGWIKLGNKKLDTAWKIESGLESIKNDSCNSQEMFAQLEQDYQDNNAGSVQTSHADNTVLQWKQLRCLRPRFIFEMSNVDEKTGVRGLFDASLINKSRKEKSDLSKQLQEATEYFEKKKRDIDMAESVVSRPGKKQKLATALVDALDDTKDGDDKPSFSSITEKDDTTMKFTAEEEENTSSRNHSSQDQSPVITPPPATNVEDSTSESMKGATGPDVSKTITQHDNQEITAETSVEEEKSSTPEPRKNEEEKQDCSNAGFGSTCAEDGLNNSAMHEPVDDVPFPSAEANDSNVDKEQ</sequence>
<proteinExistence type="predicted"/>
<evidence type="ECO:0000313" key="3">
    <source>
        <dbReference type="Proteomes" id="UP000189911"/>
    </source>
</evidence>
<dbReference type="OrthoDB" id="4060917at2759"/>
<organism evidence="2 3">
    <name type="scientific">Lachancea nothofagi CBS 11611</name>
    <dbReference type="NCBI Taxonomy" id="1266666"/>
    <lineage>
        <taxon>Eukaryota</taxon>
        <taxon>Fungi</taxon>
        <taxon>Dikarya</taxon>
        <taxon>Ascomycota</taxon>
        <taxon>Saccharomycotina</taxon>
        <taxon>Saccharomycetes</taxon>
        <taxon>Saccharomycetales</taxon>
        <taxon>Saccharomycetaceae</taxon>
        <taxon>Lachancea</taxon>
    </lineage>
</organism>
<feature type="region of interest" description="Disordered" evidence="1">
    <location>
        <begin position="627"/>
        <end position="777"/>
    </location>
</feature>
<dbReference type="Proteomes" id="UP000189911">
    <property type="component" value="Chromosome C"/>
</dbReference>
<evidence type="ECO:0000313" key="2">
    <source>
        <dbReference type="EMBL" id="SCU86284.1"/>
    </source>
</evidence>
<dbReference type="EMBL" id="LT598446">
    <property type="protein sequence ID" value="SCU86284.1"/>
    <property type="molecule type" value="Genomic_DNA"/>
</dbReference>
<dbReference type="InterPro" id="IPR021861">
    <property type="entry name" value="THO_THOC1"/>
</dbReference>
<name>A0A1G4J8M6_9SACH</name>
<feature type="compositionally biased region" description="Basic and acidic residues" evidence="1">
    <location>
        <begin position="716"/>
        <end position="734"/>
    </location>
</feature>
<feature type="compositionally biased region" description="Polar residues" evidence="1">
    <location>
        <begin position="660"/>
        <end position="672"/>
    </location>
</feature>
<feature type="compositionally biased region" description="Polar residues" evidence="1">
    <location>
        <begin position="699"/>
        <end position="713"/>
    </location>
</feature>
<feature type="region of interest" description="Disordered" evidence="1">
    <location>
        <begin position="298"/>
        <end position="329"/>
    </location>
</feature>